<dbReference type="HOGENOM" id="CLU_016047_0_2_0"/>
<keyword evidence="6 7" id="KW-0472">Membrane</keyword>
<comment type="similarity">
    <text evidence="7">Belongs to the binding-protein-dependent transport system permease family.</text>
</comment>
<dbReference type="CDD" id="cd06261">
    <property type="entry name" value="TM_PBP2"/>
    <property type="match status" value="1"/>
</dbReference>
<keyword evidence="3" id="KW-1003">Cell membrane</keyword>
<dbReference type="Proteomes" id="UP000000379">
    <property type="component" value="Chromosome"/>
</dbReference>
<keyword evidence="4 7" id="KW-0812">Transmembrane</keyword>
<keyword evidence="10" id="KW-1185">Reference proteome</keyword>
<feature type="transmembrane region" description="Helical" evidence="7">
    <location>
        <begin position="122"/>
        <end position="142"/>
    </location>
</feature>
<dbReference type="InterPro" id="IPR051393">
    <property type="entry name" value="ABC_transporter_permease"/>
</dbReference>
<feature type="transmembrane region" description="Helical" evidence="7">
    <location>
        <begin position="25"/>
        <end position="54"/>
    </location>
</feature>
<dbReference type="RefSeq" id="WP_013178018.1">
    <property type="nucleotide sequence ID" value="NC_014221.1"/>
</dbReference>
<evidence type="ECO:0000256" key="7">
    <source>
        <dbReference type="RuleBase" id="RU363032"/>
    </source>
</evidence>
<dbReference type="Gene3D" id="1.10.3720.10">
    <property type="entry name" value="MetI-like"/>
    <property type="match status" value="1"/>
</dbReference>
<evidence type="ECO:0000256" key="5">
    <source>
        <dbReference type="ARBA" id="ARBA00022989"/>
    </source>
</evidence>
<dbReference type="KEGG" id="tra:Trad_1530"/>
<dbReference type="InterPro" id="IPR000515">
    <property type="entry name" value="MetI-like"/>
</dbReference>
<feature type="transmembrane region" description="Helical" evidence="7">
    <location>
        <begin position="162"/>
        <end position="183"/>
    </location>
</feature>
<dbReference type="eggNOG" id="COG1175">
    <property type="taxonomic scope" value="Bacteria"/>
</dbReference>
<evidence type="ECO:0000259" key="8">
    <source>
        <dbReference type="PROSITE" id="PS50928"/>
    </source>
</evidence>
<dbReference type="SUPFAM" id="SSF161098">
    <property type="entry name" value="MetI-like"/>
    <property type="match status" value="1"/>
</dbReference>
<dbReference type="SUPFAM" id="SSF160964">
    <property type="entry name" value="MalF N-terminal region-like"/>
    <property type="match status" value="1"/>
</dbReference>
<feature type="transmembrane region" description="Helical" evidence="7">
    <location>
        <begin position="228"/>
        <end position="249"/>
    </location>
</feature>
<dbReference type="InterPro" id="IPR035906">
    <property type="entry name" value="MetI-like_sf"/>
</dbReference>
<dbReference type="PROSITE" id="PS50928">
    <property type="entry name" value="ABC_TM1"/>
    <property type="match status" value="1"/>
</dbReference>
<dbReference type="GO" id="GO:0005886">
    <property type="term" value="C:plasma membrane"/>
    <property type="evidence" value="ECO:0007669"/>
    <property type="project" value="UniProtKB-SubCell"/>
</dbReference>
<evidence type="ECO:0000256" key="3">
    <source>
        <dbReference type="ARBA" id="ARBA00022475"/>
    </source>
</evidence>
<accession>D7CXP8</accession>
<dbReference type="STRING" id="649638.Trad_1530"/>
<evidence type="ECO:0000256" key="6">
    <source>
        <dbReference type="ARBA" id="ARBA00023136"/>
    </source>
</evidence>
<dbReference type="EMBL" id="CP002049">
    <property type="protein sequence ID" value="ADI14650.1"/>
    <property type="molecule type" value="Genomic_DNA"/>
</dbReference>
<reference evidence="9 10" key="2">
    <citation type="journal article" date="2011" name="Stand. Genomic Sci.">
        <title>Complete genome sequence of Truepera radiovictrix type strain (RQ-24).</title>
        <authorList>
            <person name="Ivanova N."/>
            <person name="Rohde C."/>
            <person name="Munk C."/>
            <person name="Nolan M."/>
            <person name="Lucas S."/>
            <person name="Del Rio T.G."/>
            <person name="Tice H."/>
            <person name="Deshpande S."/>
            <person name="Cheng J.F."/>
            <person name="Tapia R."/>
            <person name="Han C."/>
            <person name="Goodwin L."/>
            <person name="Pitluck S."/>
            <person name="Liolios K."/>
            <person name="Mavromatis K."/>
            <person name="Mikhailova N."/>
            <person name="Pati A."/>
            <person name="Chen A."/>
            <person name="Palaniappan K."/>
            <person name="Land M."/>
            <person name="Hauser L."/>
            <person name="Chang Y.J."/>
            <person name="Jeffries C.D."/>
            <person name="Brambilla E."/>
            <person name="Rohde M."/>
            <person name="Goker M."/>
            <person name="Tindall B.J."/>
            <person name="Woyke T."/>
            <person name="Bristow J."/>
            <person name="Eisen J.A."/>
            <person name="Markowitz V."/>
            <person name="Hugenholtz P."/>
            <person name="Kyrpides N.C."/>
            <person name="Klenk H.P."/>
            <person name="Lapidus A."/>
        </authorList>
    </citation>
    <scope>NUCLEOTIDE SEQUENCE [LARGE SCALE GENOMIC DNA]</scope>
    <source>
        <strain evidence="10">DSM 17093 / CIP 108686 / LMG 22925 / RQ-24</strain>
    </source>
</reference>
<dbReference type="PANTHER" id="PTHR30193">
    <property type="entry name" value="ABC TRANSPORTER PERMEASE PROTEIN"/>
    <property type="match status" value="1"/>
</dbReference>
<dbReference type="GO" id="GO:0055085">
    <property type="term" value="P:transmembrane transport"/>
    <property type="evidence" value="ECO:0007669"/>
    <property type="project" value="InterPro"/>
</dbReference>
<feature type="transmembrane region" description="Helical" evidence="7">
    <location>
        <begin position="275"/>
        <end position="295"/>
    </location>
</feature>
<name>D7CXP8_TRURR</name>
<evidence type="ECO:0000313" key="10">
    <source>
        <dbReference type="Proteomes" id="UP000000379"/>
    </source>
</evidence>
<feature type="transmembrane region" description="Helical" evidence="7">
    <location>
        <begin position="89"/>
        <end position="110"/>
    </location>
</feature>
<keyword evidence="5 7" id="KW-1133">Transmembrane helix</keyword>
<sequence>MASPSVQRRGAPQRARRAALPQKAWAPYVFLLPALVFFVVFFLLPVLFSLYLTFTSWNALSPPRWVGGLNYRFLLTQDPAFYTTLRNTLVFAFGTVLLGIPIALGFAFLFTRSRYKALWRALYWLPMVTNVVAIAYLWQFILDGRFGLFNRVLGWVGITGPNWLTTPGFDMAAVIIVAVWAGLGQNMVLFSAGLEGIDGSYYDAAQTDGAGLWASFWHVTLPLLRPTLLFVSVTSFIAGMGSFALILVLTGGNPSPTTNVTALYMYQMAFQDLRLGRASAASFLLFVVIFLLTLVQLRLFRRGGVEAY</sequence>
<organism evidence="9 10">
    <name type="scientific">Truepera radiovictrix (strain DSM 17093 / CIP 108686 / LMG 22925 / RQ-24)</name>
    <dbReference type="NCBI Taxonomy" id="649638"/>
    <lineage>
        <taxon>Bacteria</taxon>
        <taxon>Thermotogati</taxon>
        <taxon>Deinococcota</taxon>
        <taxon>Deinococci</taxon>
        <taxon>Trueperales</taxon>
        <taxon>Trueperaceae</taxon>
        <taxon>Truepera</taxon>
    </lineage>
</organism>
<keyword evidence="2 7" id="KW-0813">Transport</keyword>
<evidence type="ECO:0000313" key="9">
    <source>
        <dbReference type="EMBL" id="ADI14650.1"/>
    </source>
</evidence>
<dbReference type="PANTHER" id="PTHR30193:SF37">
    <property type="entry name" value="INNER MEMBRANE ABC TRANSPORTER PERMEASE PROTEIN YCJO"/>
    <property type="match status" value="1"/>
</dbReference>
<reference evidence="10" key="1">
    <citation type="submission" date="2010-05" db="EMBL/GenBank/DDBJ databases">
        <title>The complete genome of Truepera radiovictris DSM 17093.</title>
        <authorList>
            <consortium name="US DOE Joint Genome Institute (JGI-PGF)"/>
            <person name="Lucas S."/>
            <person name="Copeland A."/>
            <person name="Lapidus A."/>
            <person name="Glavina del Rio T."/>
            <person name="Dalin E."/>
            <person name="Tice H."/>
            <person name="Bruce D."/>
            <person name="Goodwin L."/>
            <person name="Pitluck S."/>
            <person name="Kyrpides N."/>
            <person name="Mavromatis K."/>
            <person name="Ovchinnikova G."/>
            <person name="Munk A.C."/>
            <person name="Detter J.C."/>
            <person name="Han C."/>
            <person name="Tapia R."/>
            <person name="Land M."/>
            <person name="Hauser L."/>
            <person name="Markowitz V."/>
            <person name="Cheng J.-F."/>
            <person name="Hugenholtz P."/>
            <person name="Woyke T."/>
            <person name="Wu D."/>
            <person name="Tindall B."/>
            <person name="Pomrenke H.G."/>
            <person name="Brambilla E."/>
            <person name="Klenk H.-P."/>
            <person name="Eisen J.A."/>
        </authorList>
    </citation>
    <scope>NUCLEOTIDE SEQUENCE [LARGE SCALE GENOMIC DNA]</scope>
    <source>
        <strain evidence="10">DSM 17093 / CIP 108686 / LMG 22925 / RQ-24</strain>
    </source>
</reference>
<evidence type="ECO:0000256" key="4">
    <source>
        <dbReference type="ARBA" id="ARBA00022692"/>
    </source>
</evidence>
<proteinExistence type="inferred from homology"/>
<evidence type="ECO:0000256" key="2">
    <source>
        <dbReference type="ARBA" id="ARBA00022448"/>
    </source>
</evidence>
<dbReference type="Pfam" id="PF00528">
    <property type="entry name" value="BPD_transp_1"/>
    <property type="match status" value="1"/>
</dbReference>
<gene>
    <name evidence="9" type="ordered locus">Trad_1530</name>
</gene>
<feature type="domain" description="ABC transmembrane type-1" evidence="8">
    <location>
        <begin position="85"/>
        <end position="296"/>
    </location>
</feature>
<comment type="subcellular location">
    <subcellularLocation>
        <location evidence="1 7">Cell membrane</location>
        <topology evidence="1 7">Multi-pass membrane protein</topology>
    </subcellularLocation>
</comment>
<evidence type="ECO:0000256" key="1">
    <source>
        <dbReference type="ARBA" id="ARBA00004651"/>
    </source>
</evidence>
<dbReference type="AlphaFoldDB" id="D7CXP8"/>
<protein>
    <submittedName>
        <fullName evidence="9">Binding-protein-dependent transport systems inner membrane component</fullName>
    </submittedName>
</protein>